<dbReference type="PRINTS" id="PR00092">
    <property type="entry name" value="TYROSINASE"/>
</dbReference>
<evidence type="ECO:0000256" key="3">
    <source>
        <dbReference type="SAM" id="SignalP"/>
    </source>
</evidence>
<proteinExistence type="predicted"/>
<keyword evidence="2" id="KW-0560">Oxidoreductase</keyword>
<dbReference type="EMBL" id="JAULSR010000011">
    <property type="protein sequence ID" value="KAK0610013.1"/>
    <property type="molecule type" value="Genomic_DNA"/>
</dbReference>
<evidence type="ECO:0000259" key="5">
    <source>
        <dbReference type="PROSITE" id="PS00498"/>
    </source>
</evidence>
<dbReference type="GO" id="GO:0016491">
    <property type="term" value="F:oxidoreductase activity"/>
    <property type="evidence" value="ECO:0007669"/>
    <property type="project" value="UniProtKB-KW"/>
</dbReference>
<gene>
    <name evidence="6" type="ORF">B0T17DRAFT_611002</name>
</gene>
<protein>
    <submittedName>
        <fullName evidence="6">Tyrosinase-like protein</fullName>
    </submittedName>
</protein>
<dbReference type="InterPro" id="IPR050316">
    <property type="entry name" value="Tyrosinase/Hemocyanin"/>
</dbReference>
<accession>A0AA39TW36</accession>
<dbReference type="PROSITE" id="PS00498">
    <property type="entry name" value="TYROSINASE_2"/>
    <property type="match status" value="1"/>
</dbReference>
<dbReference type="InterPro" id="IPR002227">
    <property type="entry name" value="Tyrosinase_Cu-bd"/>
</dbReference>
<feature type="signal peptide" evidence="3">
    <location>
        <begin position="1"/>
        <end position="18"/>
    </location>
</feature>
<keyword evidence="7" id="KW-1185">Reference proteome</keyword>
<dbReference type="PANTHER" id="PTHR11474">
    <property type="entry name" value="TYROSINASE FAMILY MEMBER"/>
    <property type="match status" value="1"/>
</dbReference>
<evidence type="ECO:0000259" key="4">
    <source>
        <dbReference type="PROSITE" id="PS00497"/>
    </source>
</evidence>
<dbReference type="Pfam" id="PF00264">
    <property type="entry name" value="Tyrosinase"/>
    <property type="match status" value="1"/>
</dbReference>
<dbReference type="PROSITE" id="PS00497">
    <property type="entry name" value="TYROSINASE_1"/>
    <property type="match status" value="1"/>
</dbReference>
<dbReference type="InterPro" id="IPR008922">
    <property type="entry name" value="Di-copper_centre_dom_sf"/>
</dbReference>
<dbReference type="Gene3D" id="1.10.1280.10">
    <property type="entry name" value="Di-copper center containing domain from catechol oxidase"/>
    <property type="match status" value="1"/>
</dbReference>
<dbReference type="AlphaFoldDB" id="A0AA39TW36"/>
<keyword evidence="3" id="KW-0732">Signal</keyword>
<organism evidence="6 7">
    <name type="scientific">Bombardia bombarda</name>
    <dbReference type="NCBI Taxonomy" id="252184"/>
    <lineage>
        <taxon>Eukaryota</taxon>
        <taxon>Fungi</taxon>
        <taxon>Dikarya</taxon>
        <taxon>Ascomycota</taxon>
        <taxon>Pezizomycotina</taxon>
        <taxon>Sordariomycetes</taxon>
        <taxon>Sordariomycetidae</taxon>
        <taxon>Sordariales</taxon>
        <taxon>Lasiosphaeriaceae</taxon>
        <taxon>Bombardia</taxon>
    </lineage>
</organism>
<dbReference type="Proteomes" id="UP001174934">
    <property type="component" value="Unassembled WGS sequence"/>
</dbReference>
<evidence type="ECO:0000313" key="6">
    <source>
        <dbReference type="EMBL" id="KAK0610013.1"/>
    </source>
</evidence>
<evidence type="ECO:0000256" key="2">
    <source>
        <dbReference type="ARBA" id="ARBA00023002"/>
    </source>
</evidence>
<reference evidence="6" key="1">
    <citation type="submission" date="2023-06" db="EMBL/GenBank/DDBJ databases">
        <title>Genome-scale phylogeny and comparative genomics of the fungal order Sordariales.</title>
        <authorList>
            <consortium name="Lawrence Berkeley National Laboratory"/>
            <person name="Hensen N."/>
            <person name="Bonometti L."/>
            <person name="Westerberg I."/>
            <person name="Brannstrom I.O."/>
            <person name="Guillou S."/>
            <person name="Cros-Aarteil S."/>
            <person name="Calhoun S."/>
            <person name="Haridas S."/>
            <person name="Kuo A."/>
            <person name="Mondo S."/>
            <person name="Pangilinan J."/>
            <person name="Riley R."/>
            <person name="LaButti K."/>
            <person name="Andreopoulos B."/>
            <person name="Lipzen A."/>
            <person name="Chen C."/>
            <person name="Yanf M."/>
            <person name="Daum C."/>
            <person name="Ng V."/>
            <person name="Clum A."/>
            <person name="Steindorff A."/>
            <person name="Ohm R."/>
            <person name="Martin F."/>
            <person name="Silar P."/>
            <person name="Natvig D."/>
            <person name="Lalanne C."/>
            <person name="Gautier V."/>
            <person name="Ament-velasquez S.L."/>
            <person name="Kruys A."/>
            <person name="Hutchinson M.I."/>
            <person name="Powell A.J."/>
            <person name="Barry K."/>
            <person name="Miller A.N."/>
            <person name="Grigoriev I.V."/>
            <person name="Debuchy R."/>
            <person name="Gladieux P."/>
            <person name="Thoren M.H."/>
            <person name="Johannesson H."/>
        </authorList>
    </citation>
    <scope>NUCLEOTIDE SEQUENCE</scope>
    <source>
        <strain evidence="6">SMH3391-2</strain>
    </source>
</reference>
<feature type="domain" description="Tyrosinase copper-binding" evidence="4">
    <location>
        <begin position="117"/>
        <end position="134"/>
    </location>
</feature>
<evidence type="ECO:0000256" key="1">
    <source>
        <dbReference type="ARBA" id="ARBA00022723"/>
    </source>
</evidence>
<name>A0AA39TW36_9PEZI</name>
<sequence length="391" mass="42506">MLIKLYFCLAAVLPVALAGSTPKYSQAAIDSGAALAGLNSIALLNSRKSLGGSCTASNLKIRQEWRTLSSAQRKSFVAAVKCVQSSPSLFPAGQVPGAVSLFDDFVAVHLNLTLFVHLSATFLTWHRYYLHTYETKLQACGYKGNLPYWEWGYDINSPRNSPVFDGSDTSLGSDGAFIPHAGLQLLTPGAETPIIFAPGTGGGCVFKGPFKDMVVHIGPVALPIYGTTNYTGQPNPFLDNPRCLKRDLTADSTRRFATFRNTTDLILGTSTIELFQAVMQGDPRYTTGTIGIHGGGHYTISGDPGGDPWISPGDPAFYLHHAQLDRVYWIWQFLDIANRQNVWGTGTFLDFPPSPNVTLNDYLDLGVLNKPIQIKDMISTVGGKPLCYVYI</sequence>
<dbReference type="PANTHER" id="PTHR11474:SF125">
    <property type="entry name" value="N-ACETYL-6-HYDROXYTRYPTOPHAN OXIDASE IVOB-RELATED"/>
    <property type="match status" value="1"/>
</dbReference>
<keyword evidence="1" id="KW-0479">Metal-binding</keyword>
<evidence type="ECO:0000313" key="7">
    <source>
        <dbReference type="Proteomes" id="UP001174934"/>
    </source>
</evidence>
<dbReference type="SUPFAM" id="SSF48056">
    <property type="entry name" value="Di-copper centre-containing domain"/>
    <property type="match status" value="1"/>
</dbReference>
<feature type="chain" id="PRO_5041400070" evidence="3">
    <location>
        <begin position="19"/>
        <end position="391"/>
    </location>
</feature>
<dbReference type="GO" id="GO:0046872">
    <property type="term" value="F:metal ion binding"/>
    <property type="evidence" value="ECO:0007669"/>
    <property type="project" value="UniProtKB-KW"/>
</dbReference>
<feature type="domain" description="Tyrosinase copper-binding" evidence="5">
    <location>
        <begin position="314"/>
        <end position="325"/>
    </location>
</feature>
<comment type="caution">
    <text evidence="6">The sequence shown here is derived from an EMBL/GenBank/DDBJ whole genome shotgun (WGS) entry which is preliminary data.</text>
</comment>